<feature type="transmembrane region" description="Helical" evidence="24">
    <location>
        <begin position="94"/>
        <end position="116"/>
    </location>
</feature>
<evidence type="ECO:0000256" key="15">
    <source>
        <dbReference type="ARBA" id="ARBA00022989"/>
    </source>
</evidence>
<organism evidence="28 29">
    <name type="scientific">Schinkia azotoformans MEV2011</name>
    <dbReference type="NCBI Taxonomy" id="1348973"/>
    <lineage>
        <taxon>Bacteria</taxon>
        <taxon>Bacillati</taxon>
        <taxon>Bacillota</taxon>
        <taxon>Bacilli</taxon>
        <taxon>Bacillales</taxon>
        <taxon>Bacillaceae</taxon>
        <taxon>Calidifontibacillus/Schinkia group</taxon>
        <taxon>Schinkia</taxon>
    </lineage>
</organism>
<sequence length="347" mass="38759">MNHVGRKGRLFVVVSMLLLVLAGCSGKPYLSALTPQGENGEMLYDLMMLTTVLMTIVTLVVVLIFIYVATKFRRTKQKENMIPKQVEGSHKLEITWTVIPIIILLIIAVPTVSATFKLDPKQIDIPEDAIHVNVTGKLYWWEFEYPDEKIITSQDLVIPAGERVYLSLIAGDVKHSFWVPALAGKIDVNTDNENEMWIHAYNEGVYYGKCTELCGPSHALMDFKVKVLSKEDYNKWLADMQKPTEVPADATAKAGQEVFAKSCIGCHAVDSNDPRPAPARLAPNLSNFADRERVAGIKELTPENVHAWIADPEAMKPGNKMSNTYKLNPDEIEAVTQYLLTLSKEAK</sequence>
<evidence type="ECO:0000256" key="23">
    <source>
        <dbReference type="RuleBase" id="RU004024"/>
    </source>
</evidence>
<evidence type="ECO:0000256" key="18">
    <source>
        <dbReference type="ARBA" id="ARBA00023136"/>
    </source>
</evidence>
<dbReference type="AlphaFoldDB" id="A0A072NS19"/>
<dbReference type="PATRIC" id="fig|1348973.3.peg.4674"/>
<dbReference type="Gene3D" id="1.10.287.90">
    <property type="match status" value="1"/>
</dbReference>
<dbReference type="PROSITE" id="PS50857">
    <property type="entry name" value="COX2_CUA"/>
    <property type="match status" value="1"/>
</dbReference>
<keyword evidence="14 22" id="KW-0249">Electron transport</keyword>
<dbReference type="InterPro" id="IPR008972">
    <property type="entry name" value="Cupredoxin"/>
</dbReference>
<evidence type="ECO:0000256" key="11">
    <source>
        <dbReference type="ARBA" id="ARBA00022723"/>
    </source>
</evidence>
<dbReference type="InterPro" id="IPR036257">
    <property type="entry name" value="Cyt_c_oxidase_su2_TM_sf"/>
</dbReference>
<evidence type="ECO:0000256" key="4">
    <source>
        <dbReference type="ARBA" id="ARBA00012949"/>
    </source>
</evidence>
<feature type="domain" description="Cytochrome oxidase subunit II transmembrane region profile" evidence="26">
    <location>
        <begin position="24"/>
        <end position="122"/>
    </location>
</feature>
<dbReference type="GO" id="GO:0005886">
    <property type="term" value="C:plasma membrane"/>
    <property type="evidence" value="ECO:0007669"/>
    <property type="project" value="UniProtKB-SubCell"/>
</dbReference>
<evidence type="ECO:0000256" key="6">
    <source>
        <dbReference type="ARBA" id="ARBA00022448"/>
    </source>
</evidence>
<dbReference type="Pfam" id="PF00034">
    <property type="entry name" value="Cytochrom_C"/>
    <property type="match status" value="1"/>
</dbReference>
<name>A0A072NS19_SCHAZ</name>
<comment type="catalytic activity">
    <reaction evidence="20 23">
        <text>4 Fe(II)-[cytochrome c] + O2 + 8 H(+)(in) = 4 Fe(III)-[cytochrome c] + 2 H2O + 4 H(+)(out)</text>
        <dbReference type="Rhea" id="RHEA:11436"/>
        <dbReference type="Rhea" id="RHEA-COMP:10350"/>
        <dbReference type="Rhea" id="RHEA-COMP:14399"/>
        <dbReference type="ChEBI" id="CHEBI:15377"/>
        <dbReference type="ChEBI" id="CHEBI:15378"/>
        <dbReference type="ChEBI" id="CHEBI:15379"/>
        <dbReference type="ChEBI" id="CHEBI:29033"/>
        <dbReference type="ChEBI" id="CHEBI:29034"/>
        <dbReference type="EC" id="7.1.1.9"/>
    </reaction>
</comment>
<dbReference type="CDD" id="cd04213">
    <property type="entry name" value="CuRO_CcO_Caa3_II"/>
    <property type="match status" value="1"/>
</dbReference>
<dbReference type="InterPro" id="IPR045187">
    <property type="entry name" value="CcO_II"/>
</dbReference>
<dbReference type="PROSITE" id="PS51007">
    <property type="entry name" value="CYTC"/>
    <property type="match status" value="1"/>
</dbReference>
<dbReference type="FunFam" id="2.60.40.420:FF:000042">
    <property type="entry name" value="Cytochrome c oxidase subunit 2"/>
    <property type="match status" value="1"/>
</dbReference>
<accession>A0A072NS19</accession>
<evidence type="ECO:0000256" key="3">
    <source>
        <dbReference type="ARBA" id="ARBA00007866"/>
    </source>
</evidence>
<dbReference type="InterPro" id="IPR014222">
    <property type="entry name" value="Cyt_c_oxidase_su2"/>
</dbReference>
<feature type="transmembrane region" description="Helical" evidence="24">
    <location>
        <begin position="42"/>
        <end position="68"/>
    </location>
</feature>
<dbReference type="PROSITE" id="PS51257">
    <property type="entry name" value="PROKAR_LIPOPROTEIN"/>
    <property type="match status" value="1"/>
</dbReference>
<dbReference type="SUPFAM" id="SSF46626">
    <property type="entry name" value="Cytochrome c"/>
    <property type="match status" value="1"/>
</dbReference>
<keyword evidence="12" id="KW-0732">Signal</keyword>
<dbReference type="InterPro" id="IPR001505">
    <property type="entry name" value="Copper_CuA"/>
</dbReference>
<evidence type="ECO:0000256" key="17">
    <source>
        <dbReference type="ARBA" id="ARBA00023008"/>
    </source>
</evidence>
<dbReference type="Proteomes" id="UP000027936">
    <property type="component" value="Unassembled WGS sequence"/>
</dbReference>
<keyword evidence="9 22" id="KW-0679">Respiratory chain</keyword>
<dbReference type="PANTHER" id="PTHR22888:SF10">
    <property type="entry name" value="CYTOCHROME C OXIDASE SUBUNIT 2"/>
    <property type="match status" value="1"/>
</dbReference>
<evidence type="ECO:0000256" key="14">
    <source>
        <dbReference type="ARBA" id="ARBA00022982"/>
    </source>
</evidence>
<keyword evidence="15 24" id="KW-1133">Transmembrane helix</keyword>
<evidence type="ECO:0000256" key="24">
    <source>
        <dbReference type="SAM" id="Phobius"/>
    </source>
</evidence>
<keyword evidence="11 21" id="KW-0479">Metal-binding</keyword>
<dbReference type="Gene3D" id="2.60.40.420">
    <property type="entry name" value="Cupredoxins - blue copper proteins"/>
    <property type="match status" value="1"/>
</dbReference>
<evidence type="ECO:0000256" key="10">
    <source>
        <dbReference type="ARBA" id="ARBA00022692"/>
    </source>
</evidence>
<evidence type="ECO:0000259" key="26">
    <source>
        <dbReference type="PROSITE" id="PS50999"/>
    </source>
</evidence>
<reference evidence="28 29" key="1">
    <citation type="submission" date="2014-04" db="EMBL/GenBank/DDBJ databases">
        <title>Draft genome sequence of Bacillus azotoformans MEV2011, a (co-) denitrifying strain unable to grow in the presence of oxygen.</title>
        <authorList>
            <person name="Nielsen M."/>
            <person name="Schreiber L."/>
            <person name="Finster K."/>
            <person name="Schramm A."/>
        </authorList>
    </citation>
    <scope>NUCLEOTIDE SEQUENCE [LARGE SCALE GENOMIC DNA]</scope>
    <source>
        <strain evidence="28 29">MEV2011</strain>
    </source>
</reference>
<dbReference type="GO" id="GO:0020037">
    <property type="term" value="F:heme binding"/>
    <property type="evidence" value="ECO:0007669"/>
    <property type="project" value="InterPro"/>
</dbReference>
<dbReference type="InterPro" id="IPR036909">
    <property type="entry name" value="Cyt_c-like_dom_sf"/>
</dbReference>
<keyword evidence="6 22" id="KW-0813">Transport</keyword>
<keyword evidence="18 24" id="KW-0472">Membrane</keyword>
<dbReference type="GO" id="GO:0042773">
    <property type="term" value="P:ATP synthesis coupled electron transport"/>
    <property type="evidence" value="ECO:0007669"/>
    <property type="project" value="TreeGrafter"/>
</dbReference>
<evidence type="ECO:0000256" key="22">
    <source>
        <dbReference type="RuleBase" id="RU000456"/>
    </source>
</evidence>
<keyword evidence="13" id="KW-1278">Translocase</keyword>
<gene>
    <name evidence="28" type="ORF">M670_04804</name>
</gene>
<evidence type="ECO:0000313" key="29">
    <source>
        <dbReference type="Proteomes" id="UP000027936"/>
    </source>
</evidence>
<keyword evidence="16 21" id="KW-0408">Iron</keyword>
<dbReference type="InterPro" id="IPR009056">
    <property type="entry name" value="Cyt_c-like_dom"/>
</dbReference>
<protein>
    <recommendedName>
        <fullName evidence="5 23">Cytochrome c oxidase subunit 2</fullName>
        <ecNumber evidence="4 23">7.1.1.9</ecNumber>
    </recommendedName>
</protein>
<comment type="function">
    <text evidence="19 23">Subunits I and II form the functional core of the enzyme complex. Electrons originating in cytochrome c are transferred via heme a and Cu(A) to the binuclear center formed by heme a3 and Cu(B).</text>
</comment>
<dbReference type="Pfam" id="PF02790">
    <property type="entry name" value="COX2_TM"/>
    <property type="match status" value="1"/>
</dbReference>
<evidence type="ECO:0000256" key="16">
    <source>
        <dbReference type="ARBA" id="ARBA00023004"/>
    </source>
</evidence>
<comment type="caution">
    <text evidence="28">The sequence shown here is derived from an EMBL/GenBank/DDBJ whole genome shotgun (WGS) entry which is preliminary data.</text>
</comment>
<dbReference type="PANTHER" id="PTHR22888">
    <property type="entry name" value="CYTOCHROME C OXIDASE, SUBUNIT II"/>
    <property type="match status" value="1"/>
</dbReference>
<evidence type="ECO:0000256" key="7">
    <source>
        <dbReference type="ARBA" id="ARBA00022475"/>
    </source>
</evidence>
<dbReference type="InterPro" id="IPR011759">
    <property type="entry name" value="Cyt_c_oxidase_su2_TM_dom"/>
</dbReference>
<feature type="domain" description="Cytochrome oxidase subunit II copper A binding" evidence="25">
    <location>
        <begin position="127"/>
        <end position="239"/>
    </location>
</feature>
<evidence type="ECO:0000259" key="27">
    <source>
        <dbReference type="PROSITE" id="PS51007"/>
    </source>
</evidence>
<dbReference type="NCBIfam" id="TIGR02866">
    <property type="entry name" value="CoxB"/>
    <property type="match status" value="1"/>
</dbReference>
<evidence type="ECO:0000256" key="1">
    <source>
        <dbReference type="ARBA" id="ARBA00001926"/>
    </source>
</evidence>
<dbReference type="RefSeq" id="WP_035198955.1">
    <property type="nucleotide sequence ID" value="NZ_JJRY01000038.1"/>
</dbReference>
<dbReference type="Pfam" id="PF00116">
    <property type="entry name" value="COX2"/>
    <property type="match status" value="1"/>
</dbReference>
<comment type="similarity">
    <text evidence="3 22">Belongs to the cytochrome c oxidase subunit 2 family.</text>
</comment>
<dbReference type="GO" id="GO:0016491">
    <property type="term" value="F:oxidoreductase activity"/>
    <property type="evidence" value="ECO:0007669"/>
    <property type="project" value="UniProtKB-KW"/>
</dbReference>
<dbReference type="PROSITE" id="PS50999">
    <property type="entry name" value="COX2_TM"/>
    <property type="match status" value="1"/>
</dbReference>
<dbReference type="SUPFAM" id="SSF81464">
    <property type="entry name" value="Cytochrome c oxidase subunit II-like, transmembrane region"/>
    <property type="match status" value="1"/>
</dbReference>
<proteinExistence type="inferred from homology"/>
<comment type="cofactor">
    <cofactor evidence="1">
        <name>heme c</name>
        <dbReference type="ChEBI" id="CHEBI:61717"/>
    </cofactor>
</comment>
<feature type="domain" description="Cytochrome c" evidence="27">
    <location>
        <begin position="250"/>
        <end position="343"/>
    </location>
</feature>
<evidence type="ECO:0000256" key="12">
    <source>
        <dbReference type="ARBA" id="ARBA00022729"/>
    </source>
</evidence>
<dbReference type="GO" id="GO:0004129">
    <property type="term" value="F:cytochrome-c oxidase activity"/>
    <property type="evidence" value="ECO:0007669"/>
    <property type="project" value="UniProtKB-EC"/>
</dbReference>
<dbReference type="GO" id="GO:0005507">
    <property type="term" value="F:copper ion binding"/>
    <property type="evidence" value="ECO:0007669"/>
    <property type="project" value="InterPro"/>
</dbReference>
<dbReference type="InterPro" id="IPR002429">
    <property type="entry name" value="CcO_II-like_C"/>
</dbReference>
<dbReference type="OrthoDB" id="9781261at2"/>
<evidence type="ECO:0000256" key="20">
    <source>
        <dbReference type="ARBA" id="ARBA00047816"/>
    </source>
</evidence>
<evidence type="ECO:0000256" key="19">
    <source>
        <dbReference type="ARBA" id="ARBA00024688"/>
    </source>
</evidence>
<dbReference type="PROSITE" id="PS00078">
    <property type="entry name" value="COX2"/>
    <property type="match status" value="1"/>
</dbReference>
<keyword evidence="28" id="KW-0560">Oxidoreductase</keyword>
<evidence type="ECO:0000259" key="25">
    <source>
        <dbReference type="PROSITE" id="PS50857"/>
    </source>
</evidence>
<comment type="cofactor">
    <cofactor evidence="23">
        <name>Cu cation</name>
        <dbReference type="ChEBI" id="CHEBI:23378"/>
    </cofactor>
    <text evidence="23">Binds a copper A center.</text>
</comment>
<evidence type="ECO:0000256" key="9">
    <source>
        <dbReference type="ARBA" id="ARBA00022660"/>
    </source>
</evidence>
<comment type="subcellular location">
    <subcellularLocation>
        <location evidence="2 22">Cell membrane</location>
        <topology evidence="2 22">Multi-pass membrane protein</topology>
    </subcellularLocation>
</comment>
<dbReference type="PRINTS" id="PR01166">
    <property type="entry name" value="CYCOXIDASEII"/>
</dbReference>
<evidence type="ECO:0000256" key="8">
    <source>
        <dbReference type="ARBA" id="ARBA00022617"/>
    </source>
</evidence>
<keyword evidence="8 21" id="KW-0349">Heme</keyword>
<keyword evidence="7" id="KW-1003">Cell membrane</keyword>
<keyword evidence="10 22" id="KW-0812">Transmembrane</keyword>
<dbReference type="EC" id="7.1.1.9" evidence="4 23"/>
<evidence type="ECO:0000256" key="2">
    <source>
        <dbReference type="ARBA" id="ARBA00004651"/>
    </source>
</evidence>
<evidence type="ECO:0000256" key="13">
    <source>
        <dbReference type="ARBA" id="ARBA00022967"/>
    </source>
</evidence>
<evidence type="ECO:0000313" key="28">
    <source>
        <dbReference type="EMBL" id="KEF36005.1"/>
    </source>
</evidence>
<dbReference type="InterPro" id="IPR034236">
    <property type="entry name" value="CuRO_CcO_Caa3_II"/>
</dbReference>
<dbReference type="EMBL" id="JJRY01000038">
    <property type="protein sequence ID" value="KEF36005.1"/>
    <property type="molecule type" value="Genomic_DNA"/>
</dbReference>
<evidence type="ECO:0000256" key="21">
    <source>
        <dbReference type="PROSITE-ProRule" id="PRU00433"/>
    </source>
</evidence>
<dbReference type="SUPFAM" id="SSF49503">
    <property type="entry name" value="Cupredoxins"/>
    <property type="match status" value="1"/>
</dbReference>
<evidence type="ECO:0000256" key="5">
    <source>
        <dbReference type="ARBA" id="ARBA00015946"/>
    </source>
</evidence>
<keyword evidence="17 23" id="KW-0186">Copper</keyword>